<evidence type="ECO:0000313" key="5">
    <source>
        <dbReference type="Proteomes" id="UP000461730"/>
    </source>
</evidence>
<evidence type="ECO:0000259" key="3">
    <source>
        <dbReference type="Pfam" id="PF16344"/>
    </source>
</evidence>
<dbReference type="PANTHER" id="PTHR30273:SF2">
    <property type="entry name" value="PROTEIN FECR"/>
    <property type="match status" value="1"/>
</dbReference>
<keyword evidence="1" id="KW-1133">Transmembrane helix</keyword>
<dbReference type="Pfam" id="PF16344">
    <property type="entry name" value="FecR_C"/>
    <property type="match status" value="1"/>
</dbReference>
<comment type="caution">
    <text evidence="4">The sequence shown here is derived from an EMBL/GenBank/DDBJ whole genome shotgun (WGS) entry which is preliminary data.</text>
</comment>
<dbReference type="EMBL" id="WRXN01000004">
    <property type="protein sequence ID" value="MVT08964.1"/>
    <property type="molecule type" value="Genomic_DNA"/>
</dbReference>
<protein>
    <submittedName>
        <fullName evidence="4">DUF4974 domain-containing protein</fullName>
    </submittedName>
</protein>
<proteinExistence type="predicted"/>
<keyword evidence="1" id="KW-0812">Transmembrane</keyword>
<feature type="transmembrane region" description="Helical" evidence="1">
    <location>
        <begin position="82"/>
        <end position="103"/>
    </location>
</feature>
<feature type="domain" description="Protein FecR C-terminal" evidence="3">
    <location>
        <begin position="246"/>
        <end position="308"/>
    </location>
</feature>
<sequence length="313" mass="35189">MNIPDDDCLARYHAGEATAGEQEKVAAWLKQDPENARKMGLLQEDLEFITSHYKEDAFNVDTAWQNFADSHMVNPRYRWKQLYRYGAAAAVVLLAGAAIWGYIGQEKSPEWVSVRTGENEQRKIVLPDSSIVTLAPSTMISYSTDRQIRLDGKAFFEVSHEEHRPFFVSTQQLEVTVLGTSFLVDEQDDSAKVIVSSGKVRVKENKGGDNVILTAGNEATYRSAPGTLLKSETTDANWLSWQTGVLMFKNTPVREVLAKLGERYHVRLRIKDVPPEIVSKWAVSAEFGQISLDQAIKTLEDILGVKLEKQRIK</sequence>
<dbReference type="Gene3D" id="3.55.50.30">
    <property type="match status" value="1"/>
</dbReference>
<feature type="domain" description="FecR protein" evidence="2">
    <location>
        <begin position="114"/>
        <end position="201"/>
    </location>
</feature>
<dbReference type="PANTHER" id="PTHR30273">
    <property type="entry name" value="PERIPLASMIC SIGNAL SENSOR AND SIGMA FACTOR ACTIVATOR FECR-RELATED"/>
    <property type="match status" value="1"/>
</dbReference>
<reference evidence="4 5" key="1">
    <citation type="submission" date="2019-12" db="EMBL/GenBank/DDBJ databases">
        <title>Chitinophaga sp. strain ysch24 (GDMCC 1.1355), whole genome shotgun sequence.</title>
        <authorList>
            <person name="Zhang X."/>
        </authorList>
    </citation>
    <scope>NUCLEOTIDE SEQUENCE [LARGE SCALE GENOMIC DNA]</scope>
    <source>
        <strain evidence="5">ysch24</strain>
    </source>
</reference>
<dbReference type="AlphaFoldDB" id="A0A7K1U3L6"/>
<evidence type="ECO:0000259" key="2">
    <source>
        <dbReference type="Pfam" id="PF04773"/>
    </source>
</evidence>
<dbReference type="PIRSF" id="PIRSF018266">
    <property type="entry name" value="FecR"/>
    <property type="match status" value="1"/>
</dbReference>
<dbReference type="RefSeq" id="WP_157306380.1">
    <property type="nucleotide sequence ID" value="NZ_WRXN01000004.1"/>
</dbReference>
<name>A0A7K1U3L6_9BACT</name>
<evidence type="ECO:0000313" key="4">
    <source>
        <dbReference type="EMBL" id="MVT08964.1"/>
    </source>
</evidence>
<dbReference type="InterPro" id="IPR012373">
    <property type="entry name" value="Ferrdict_sens_TM"/>
</dbReference>
<dbReference type="GO" id="GO:0016989">
    <property type="term" value="F:sigma factor antagonist activity"/>
    <property type="evidence" value="ECO:0007669"/>
    <property type="project" value="TreeGrafter"/>
</dbReference>
<dbReference type="Gene3D" id="2.60.120.1440">
    <property type="match status" value="1"/>
</dbReference>
<dbReference type="Proteomes" id="UP000461730">
    <property type="component" value="Unassembled WGS sequence"/>
</dbReference>
<dbReference type="InterPro" id="IPR006860">
    <property type="entry name" value="FecR"/>
</dbReference>
<dbReference type="Pfam" id="PF04773">
    <property type="entry name" value="FecR"/>
    <property type="match status" value="1"/>
</dbReference>
<gene>
    <name evidence="4" type="ORF">GO493_11890</name>
</gene>
<keyword evidence="1" id="KW-0472">Membrane</keyword>
<keyword evidence="5" id="KW-1185">Reference proteome</keyword>
<accession>A0A7K1U3L6</accession>
<organism evidence="4 5">
    <name type="scientific">Chitinophaga tropicalis</name>
    <dbReference type="NCBI Taxonomy" id="2683588"/>
    <lineage>
        <taxon>Bacteria</taxon>
        <taxon>Pseudomonadati</taxon>
        <taxon>Bacteroidota</taxon>
        <taxon>Chitinophagia</taxon>
        <taxon>Chitinophagales</taxon>
        <taxon>Chitinophagaceae</taxon>
        <taxon>Chitinophaga</taxon>
    </lineage>
</organism>
<dbReference type="InterPro" id="IPR032508">
    <property type="entry name" value="FecR_C"/>
</dbReference>
<evidence type="ECO:0000256" key="1">
    <source>
        <dbReference type="SAM" id="Phobius"/>
    </source>
</evidence>